<organism evidence="2 3">
    <name type="scientific">Shewanella electrodiphila</name>
    <dbReference type="NCBI Taxonomy" id="934143"/>
    <lineage>
        <taxon>Bacteria</taxon>
        <taxon>Pseudomonadati</taxon>
        <taxon>Pseudomonadota</taxon>
        <taxon>Gammaproteobacteria</taxon>
        <taxon>Alteromonadales</taxon>
        <taxon>Shewanellaceae</taxon>
        <taxon>Shewanella</taxon>
    </lineage>
</organism>
<feature type="signal peptide" evidence="1">
    <location>
        <begin position="1"/>
        <end position="25"/>
    </location>
</feature>
<evidence type="ECO:0000256" key="1">
    <source>
        <dbReference type="SAM" id="SignalP"/>
    </source>
</evidence>
<reference evidence="2 3" key="1">
    <citation type="submission" date="2022-01" db="EMBL/GenBank/DDBJ databases">
        <title>Whole genome-based taxonomy of the Shewanellaceae.</title>
        <authorList>
            <person name="Martin-Rodriguez A.J."/>
        </authorList>
    </citation>
    <scope>NUCLEOTIDE SEQUENCE [LARGE SCALE GENOMIC DNA]</scope>
    <source>
        <strain evidence="2 3">DSM 24955</strain>
    </source>
</reference>
<proteinExistence type="predicted"/>
<name>A0ABT0KUI1_9GAMM</name>
<evidence type="ECO:0000313" key="2">
    <source>
        <dbReference type="EMBL" id="MCL1047334.1"/>
    </source>
</evidence>
<feature type="chain" id="PRO_5047055897" evidence="1">
    <location>
        <begin position="26"/>
        <end position="241"/>
    </location>
</feature>
<accession>A0ABT0KUI1</accession>
<comment type="caution">
    <text evidence="2">The sequence shown here is derived from an EMBL/GenBank/DDBJ whole genome shotgun (WGS) entry which is preliminary data.</text>
</comment>
<sequence length="241" mass="26859">MKVNITPLFLSIMTITALCSSHAKAEDLEFAFNAGWDSKYVSEGRNNLDSGGIYQAGAAVTSGDLTTYATMVRGDSEHYIEWNFGLEYALHLHEDIETVIGYQRLEFYGDERSSDNEVFAVIAYTGVDWLIPSVAYTYATEAGGYFVEVSLHSPWQLTEQFTVTPYITQGFDFQYATEEHNGANHFQMGVEASYELSSNIAVSAHFSHSIAMDDIKEQAKVEGISGSLDESYAGIHLTWRF</sequence>
<keyword evidence="3" id="KW-1185">Reference proteome</keyword>
<gene>
    <name evidence="2" type="ORF">L2737_18705</name>
</gene>
<evidence type="ECO:0000313" key="3">
    <source>
        <dbReference type="Proteomes" id="UP001202134"/>
    </source>
</evidence>
<dbReference type="EMBL" id="JAKIKU010000013">
    <property type="protein sequence ID" value="MCL1047334.1"/>
    <property type="molecule type" value="Genomic_DNA"/>
</dbReference>
<dbReference type="Proteomes" id="UP001202134">
    <property type="component" value="Unassembled WGS sequence"/>
</dbReference>
<keyword evidence="1" id="KW-0732">Signal</keyword>
<protein>
    <submittedName>
        <fullName evidence="2">Uncharacterized protein</fullName>
    </submittedName>
</protein>
<dbReference type="RefSeq" id="WP_248956741.1">
    <property type="nucleotide sequence ID" value="NZ_JAKIKU010000013.1"/>
</dbReference>